<keyword evidence="2" id="KW-1185">Reference proteome</keyword>
<dbReference type="InterPro" id="IPR021109">
    <property type="entry name" value="Peptidase_aspartic_dom_sf"/>
</dbReference>
<dbReference type="Gene3D" id="2.40.70.10">
    <property type="entry name" value="Acid Proteases"/>
    <property type="match status" value="1"/>
</dbReference>
<accession>A0ABY8UKI8</accession>
<dbReference type="EMBL" id="CP126219">
    <property type="protein sequence ID" value="WIA20746.1"/>
    <property type="molecule type" value="Genomic_DNA"/>
</dbReference>
<sequence length="460" mass="49189">MGDKYDGSTPVQIFVDRVQRAVQRMRANFYEFSDSDLASFIKGSLVTAQLDVWASGNDTLRDPASSAALLEELSRVLQPRTDLADLACQKALHQPADTAVGQFDELTGIHKRYRVPQPSGEGVHGMIRCFPAQMQMRLPLLLTQLDEVATVCASERAAAIRRVLTTLYEELARPVSGAAWVDVLAAISAVDGLLHTALVQQSLTAAAAAAAGSSSSSCKQQQQQQAMPSLLGVGAIGRVLSAGLAFNVLQGPAAAATAAASGSGGSSSGSSGWFEQAPYKAAAKGRVVQFTQASMMTVKVGLYSNGSVKRTVQAHLDYGCNGSCISTEFLQQNWHQVFAPGSKAELAELETPLQLGMFAGDQHTVITHVVCGVELVIGDGVYVVDKLVVPGANFSLVLGNDFAFNFAARTWARDFRDRQAGRYLILPLTASLCRPGVEAPRRPASATEFWYPMQRVPVFY</sequence>
<reference evidence="1 2" key="1">
    <citation type="submission" date="2023-05" db="EMBL/GenBank/DDBJ databases">
        <title>A 100% complete, gapless, phased diploid assembly of the Scenedesmus obliquus UTEX 3031 genome.</title>
        <authorList>
            <person name="Biondi T.C."/>
            <person name="Hanschen E.R."/>
            <person name="Kwon T."/>
            <person name="Eng W."/>
            <person name="Kruse C.P.S."/>
            <person name="Koehler S.I."/>
            <person name="Kunde Y."/>
            <person name="Gleasner C.D."/>
            <person name="You Mak K.T."/>
            <person name="Polle J."/>
            <person name="Hovde B.T."/>
            <person name="Starkenburg S.R."/>
        </authorList>
    </citation>
    <scope>NUCLEOTIDE SEQUENCE [LARGE SCALE GENOMIC DNA]</scope>
    <source>
        <strain evidence="1 2">DOE0152z</strain>
    </source>
</reference>
<protein>
    <recommendedName>
        <fullName evidence="3">Peptidase A1 domain-containing protein</fullName>
    </recommendedName>
</protein>
<dbReference type="Proteomes" id="UP001244341">
    <property type="component" value="Chromosome 12b"/>
</dbReference>
<gene>
    <name evidence="1" type="ORF">OEZ85_005114</name>
</gene>
<evidence type="ECO:0000313" key="2">
    <source>
        <dbReference type="Proteomes" id="UP001244341"/>
    </source>
</evidence>
<evidence type="ECO:0000313" key="1">
    <source>
        <dbReference type="EMBL" id="WIA20746.1"/>
    </source>
</evidence>
<dbReference type="CDD" id="cd00303">
    <property type="entry name" value="retropepsin_like"/>
    <property type="match status" value="1"/>
</dbReference>
<evidence type="ECO:0008006" key="3">
    <source>
        <dbReference type="Google" id="ProtNLM"/>
    </source>
</evidence>
<name>A0ABY8UKI8_TETOB</name>
<organism evidence="1 2">
    <name type="scientific">Tetradesmus obliquus</name>
    <name type="common">Green alga</name>
    <name type="synonym">Acutodesmus obliquus</name>
    <dbReference type="NCBI Taxonomy" id="3088"/>
    <lineage>
        <taxon>Eukaryota</taxon>
        <taxon>Viridiplantae</taxon>
        <taxon>Chlorophyta</taxon>
        <taxon>core chlorophytes</taxon>
        <taxon>Chlorophyceae</taxon>
        <taxon>CS clade</taxon>
        <taxon>Sphaeropleales</taxon>
        <taxon>Scenedesmaceae</taxon>
        <taxon>Tetradesmus</taxon>
    </lineage>
</organism>
<proteinExistence type="predicted"/>